<accession>A0ABV9U331</accession>
<evidence type="ECO:0000313" key="7">
    <source>
        <dbReference type="Proteomes" id="UP001595872"/>
    </source>
</evidence>
<dbReference type="Proteomes" id="UP001595872">
    <property type="component" value="Unassembled WGS sequence"/>
</dbReference>
<organism evidence="6 7">
    <name type="scientific">Actinomadura gamaensis</name>
    <dbReference type="NCBI Taxonomy" id="1763541"/>
    <lineage>
        <taxon>Bacteria</taxon>
        <taxon>Bacillati</taxon>
        <taxon>Actinomycetota</taxon>
        <taxon>Actinomycetes</taxon>
        <taxon>Streptosporangiales</taxon>
        <taxon>Thermomonosporaceae</taxon>
        <taxon>Actinomadura</taxon>
    </lineage>
</organism>
<dbReference type="EMBL" id="JBHSIT010000008">
    <property type="protein sequence ID" value="MFC4910878.1"/>
    <property type="molecule type" value="Genomic_DNA"/>
</dbReference>
<reference evidence="7" key="1">
    <citation type="journal article" date="2019" name="Int. J. Syst. Evol. Microbiol.">
        <title>The Global Catalogue of Microorganisms (GCM) 10K type strain sequencing project: providing services to taxonomists for standard genome sequencing and annotation.</title>
        <authorList>
            <consortium name="The Broad Institute Genomics Platform"/>
            <consortium name="The Broad Institute Genome Sequencing Center for Infectious Disease"/>
            <person name="Wu L."/>
            <person name="Ma J."/>
        </authorList>
    </citation>
    <scope>NUCLEOTIDE SEQUENCE [LARGE SCALE GENOMIC DNA]</scope>
    <source>
        <strain evidence="7">KLKA75</strain>
    </source>
</reference>
<dbReference type="Gene3D" id="1.10.10.60">
    <property type="entry name" value="Homeodomain-like"/>
    <property type="match status" value="1"/>
</dbReference>
<gene>
    <name evidence="6" type="ORF">ACFPCY_26440</name>
</gene>
<keyword evidence="3" id="KW-0804">Transcription</keyword>
<sequence>MSRTTKGTSASTGEDRPEGLRALKKRQTRQAISHAATRLFLARGFDRVTIAEIAEAAQVAKMTVTNYFPRKEDLALDVHAEFVAWLAGTVRDRDAGESALTALRRAYLDAVDRREAVIGFSGEPFARMLLGSPTLVARIRELHEERERALAEALAEDTGESADALTPRLAASQFGGVHRVLFDEALRRTVDGETHDEIATALIEAAGVAFGLLEPSLGNYAIRADQ</sequence>
<dbReference type="Pfam" id="PF00440">
    <property type="entry name" value="TetR_N"/>
    <property type="match status" value="1"/>
</dbReference>
<evidence type="ECO:0000256" key="4">
    <source>
        <dbReference type="PROSITE-ProRule" id="PRU00335"/>
    </source>
</evidence>
<dbReference type="InterPro" id="IPR050109">
    <property type="entry name" value="HTH-type_TetR-like_transc_reg"/>
</dbReference>
<feature type="domain" description="HTH tetR-type" evidence="5">
    <location>
        <begin position="26"/>
        <end position="86"/>
    </location>
</feature>
<dbReference type="InterPro" id="IPR009057">
    <property type="entry name" value="Homeodomain-like_sf"/>
</dbReference>
<dbReference type="InterPro" id="IPR041347">
    <property type="entry name" value="MftR_C"/>
</dbReference>
<dbReference type="PANTHER" id="PTHR30055:SF234">
    <property type="entry name" value="HTH-TYPE TRANSCRIPTIONAL REGULATOR BETI"/>
    <property type="match status" value="1"/>
</dbReference>
<dbReference type="InterPro" id="IPR001647">
    <property type="entry name" value="HTH_TetR"/>
</dbReference>
<name>A0ABV9U331_9ACTN</name>
<keyword evidence="2 4" id="KW-0238">DNA-binding</keyword>
<dbReference type="Pfam" id="PF17754">
    <property type="entry name" value="TetR_C_14"/>
    <property type="match status" value="1"/>
</dbReference>
<dbReference type="PRINTS" id="PR00455">
    <property type="entry name" value="HTHTETR"/>
</dbReference>
<feature type="DNA-binding region" description="H-T-H motif" evidence="4">
    <location>
        <begin position="49"/>
        <end position="68"/>
    </location>
</feature>
<evidence type="ECO:0000256" key="3">
    <source>
        <dbReference type="ARBA" id="ARBA00023163"/>
    </source>
</evidence>
<dbReference type="PANTHER" id="PTHR30055">
    <property type="entry name" value="HTH-TYPE TRANSCRIPTIONAL REGULATOR RUTR"/>
    <property type="match status" value="1"/>
</dbReference>
<protein>
    <submittedName>
        <fullName evidence="6">TetR family transcriptional regulator</fullName>
    </submittedName>
</protein>
<dbReference type="SUPFAM" id="SSF46689">
    <property type="entry name" value="Homeodomain-like"/>
    <property type="match status" value="1"/>
</dbReference>
<evidence type="ECO:0000259" key="5">
    <source>
        <dbReference type="PROSITE" id="PS50977"/>
    </source>
</evidence>
<keyword evidence="7" id="KW-1185">Reference proteome</keyword>
<evidence type="ECO:0000313" key="6">
    <source>
        <dbReference type="EMBL" id="MFC4910878.1"/>
    </source>
</evidence>
<evidence type="ECO:0000256" key="2">
    <source>
        <dbReference type="ARBA" id="ARBA00023125"/>
    </source>
</evidence>
<dbReference type="RefSeq" id="WP_378259531.1">
    <property type="nucleotide sequence ID" value="NZ_JBHSIT010000008.1"/>
</dbReference>
<keyword evidence="1" id="KW-0805">Transcription regulation</keyword>
<evidence type="ECO:0000256" key="1">
    <source>
        <dbReference type="ARBA" id="ARBA00023015"/>
    </source>
</evidence>
<proteinExistence type="predicted"/>
<comment type="caution">
    <text evidence="6">The sequence shown here is derived from an EMBL/GenBank/DDBJ whole genome shotgun (WGS) entry which is preliminary data.</text>
</comment>
<dbReference type="Gene3D" id="1.10.357.10">
    <property type="entry name" value="Tetracycline Repressor, domain 2"/>
    <property type="match status" value="1"/>
</dbReference>
<dbReference type="PROSITE" id="PS50977">
    <property type="entry name" value="HTH_TETR_2"/>
    <property type="match status" value="1"/>
</dbReference>